<dbReference type="Gene3D" id="3.10.180.10">
    <property type="entry name" value="2,3-Dihydroxybiphenyl 1,2-Dioxygenase, domain 1"/>
    <property type="match status" value="1"/>
</dbReference>
<keyword evidence="2" id="KW-0560">Oxidoreductase</keyword>
<dbReference type="Pfam" id="PF00903">
    <property type="entry name" value="Glyoxalase"/>
    <property type="match status" value="1"/>
</dbReference>
<dbReference type="InterPro" id="IPR029068">
    <property type="entry name" value="Glyas_Bleomycin-R_OHBP_Dase"/>
</dbReference>
<evidence type="ECO:0000313" key="3">
    <source>
        <dbReference type="Proteomes" id="UP000623129"/>
    </source>
</evidence>
<dbReference type="OrthoDB" id="16820at2759"/>
<dbReference type="GO" id="GO:0051213">
    <property type="term" value="F:dioxygenase activity"/>
    <property type="evidence" value="ECO:0007669"/>
    <property type="project" value="UniProtKB-KW"/>
</dbReference>
<dbReference type="PROSITE" id="PS51819">
    <property type="entry name" value="VOC"/>
    <property type="match status" value="1"/>
</dbReference>
<sequence length="190" mass="21592">MESNNNNGALPLTSLNHISVLCRSVEKSLDFYQNVLGFLPVRRPSSFGFDGAWLFNYGIGIHLLKSNDPEKLPKKREINPKDNHISFQCESMYLVEKQLKEMDIPHVKCRVEESGIYVDQLFFHDPDGFMIEICNCDHIPVIPLVIGEPVASVCKRVNFVTNQQQQQQPASCEFLQKAVCVSEEPQIHCA</sequence>
<dbReference type="CDD" id="cd07245">
    <property type="entry name" value="VOC_like"/>
    <property type="match status" value="1"/>
</dbReference>
<protein>
    <submittedName>
        <fullName evidence="2">Glyoxalase/Bleomycin resistance protein/Dioxygenase superfamily</fullName>
    </submittedName>
</protein>
<keyword evidence="2" id="KW-0223">Dioxygenase</keyword>
<dbReference type="InterPro" id="IPR004360">
    <property type="entry name" value="Glyas_Fos-R_dOase_dom"/>
</dbReference>
<dbReference type="PANTHER" id="PTHR46142:SF3">
    <property type="entry name" value="F18B13.24 PROTEIN"/>
    <property type="match status" value="1"/>
</dbReference>
<dbReference type="PANTHER" id="PTHR46142">
    <property type="match status" value="1"/>
</dbReference>
<dbReference type="EMBL" id="SWLB01000015">
    <property type="protein sequence ID" value="KAF3328530.1"/>
    <property type="molecule type" value="Genomic_DNA"/>
</dbReference>
<comment type="caution">
    <text evidence="2">The sequence shown here is derived from an EMBL/GenBank/DDBJ whole genome shotgun (WGS) entry which is preliminary data.</text>
</comment>
<evidence type="ECO:0000313" key="2">
    <source>
        <dbReference type="EMBL" id="KAF3328530.1"/>
    </source>
</evidence>
<feature type="domain" description="VOC" evidence="1">
    <location>
        <begin position="14"/>
        <end position="136"/>
    </location>
</feature>
<evidence type="ECO:0000259" key="1">
    <source>
        <dbReference type="PROSITE" id="PS51819"/>
    </source>
</evidence>
<dbReference type="InterPro" id="IPR037523">
    <property type="entry name" value="VOC_core"/>
</dbReference>
<organism evidence="2 3">
    <name type="scientific">Carex littledalei</name>
    <dbReference type="NCBI Taxonomy" id="544730"/>
    <lineage>
        <taxon>Eukaryota</taxon>
        <taxon>Viridiplantae</taxon>
        <taxon>Streptophyta</taxon>
        <taxon>Embryophyta</taxon>
        <taxon>Tracheophyta</taxon>
        <taxon>Spermatophyta</taxon>
        <taxon>Magnoliopsida</taxon>
        <taxon>Liliopsida</taxon>
        <taxon>Poales</taxon>
        <taxon>Cyperaceae</taxon>
        <taxon>Cyperoideae</taxon>
        <taxon>Cariceae</taxon>
        <taxon>Carex</taxon>
        <taxon>Carex subgen. Euthyceras</taxon>
    </lineage>
</organism>
<reference evidence="2" key="1">
    <citation type="submission" date="2020-01" db="EMBL/GenBank/DDBJ databases">
        <title>Genome sequence of Kobresia littledalei, the first chromosome-level genome in the family Cyperaceae.</title>
        <authorList>
            <person name="Qu G."/>
        </authorList>
    </citation>
    <scope>NUCLEOTIDE SEQUENCE</scope>
    <source>
        <strain evidence="2">C.B.Clarke</strain>
        <tissue evidence="2">Leaf</tissue>
    </source>
</reference>
<accession>A0A833VJ36</accession>
<proteinExistence type="predicted"/>
<gene>
    <name evidence="2" type="ORF">FCM35_KLT05608</name>
</gene>
<keyword evidence="3" id="KW-1185">Reference proteome</keyword>
<dbReference type="Proteomes" id="UP000623129">
    <property type="component" value="Unassembled WGS sequence"/>
</dbReference>
<dbReference type="SUPFAM" id="SSF54593">
    <property type="entry name" value="Glyoxalase/Bleomycin resistance protein/Dihydroxybiphenyl dioxygenase"/>
    <property type="match status" value="1"/>
</dbReference>
<name>A0A833VJ36_9POAL</name>
<dbReference type="AlphaFoldDB" id="A0A833VJ36"/>